<evidence type="ECO:0000256" key="2">
    <source>
        <dbReference type="ARBA" id="ARBA00007183"/>
    </source>
</evidence>
<evidence type="ECO:0000256" key="1">
    <source>
        <dbReference type="ARBA" id="ARBA00004496"/>
    </source>
</evidence>
<evidence type="ECO:0000256" key="6">
    <source>
        <dbReference type="ARBA" id="ARBA00023125"/>
    </source>
</evidence>
<comment type="subcellular location">
    <subcellularLocation>
        <location evidence="1">Cytoplasm</location>
    </subcellularLocation>
</comment>
<dbReference type="InterPro" id="IPR010985">
    <property type="entry name" value="Ribbon_hlx_hlx"/>
</dbReference>
<dbReference type="InterPro" id="IPR008876">
    <property type="entry name" value="TraY"/>
</dbReference>
<dbReference type="RefSeq" id="WP_140928967.1">
    <property type="nucleotide sequence ID" value="NZ_VFSU01000030.1"/>
</dbReference>
<organism evidence="7 8">
    <name type="scientific">Sandaracinobacter neustonicus</name>
    <dbReference type="NCBI Taxonomy" id="1715348"/>
    <lineage>
        <taxon>Bacteria</taxon>
        <taxon>Pseudomonadati</taxon>
        <taxon>Pseudomonadota</taxon>
        <taxon>Alphaproteobacteria</taxon>
        <taxon>Sphingomonadales</taxon>
        <taxon>Sphingosinicellaceae</taxon>
        <taxon>Sandaracinobacter</taxon>
    </lineage>
</organism>
<name>A0A501XG55_9SPHN</name>
<dbReference type="GO" id="GO:0005737">
    <property type="term" value="C:cytoplasm"/>
    <property type="evidence" value="ECO:0007669"/>
    <property type="project" value="UniProtKB-SubCell"/>
</dbReference>
<dbReference type="OrthoDB" id="9812023at2"/>
<evidence type="ECO:0000313" key="8">
    <source>
        <dbReference type="Proteomes" id="UP000319897"/>
    </source>
</evidence>
<comment type="similarity">
    <text evidence="2">Belongs to the TraY family.</text>
</comment>
<proteinExistence type="inferred from homology"/>
<protein>
    <recommendedName>
        <fullName evidence="3">Relaxosome protein TraY</fullName>
    </recommendedName>
</protein>
<keyword evidence="5" id="KW-0184">Conjugation</keyword>
<dbReference type="Pfam" id="PF05509">
    <property type="entry name" value="TraY"/>
    <property type="match status" value="1"/>
</dbReference>
<keyword evidence="6" id="KW-0238">DNA-binding</keyword>
<dbReference type="CDD" id="cd22233">
    <property type="entry name" value="RHH_CopAso-like"/>
    <property type="match status" value="1"/>
</dbReference>
<evidence type="ECO:0000256" key="4">
    <source>
        <dbReference type="ARBA" id="ARBA00022490"/>
    </source>
</evidence>
<comment type="caution">
    <text evidence="7">The sequence shown here is derived from an EMBL/GenBank/DDBJ whole genome shotgun (WGS) entry which is preliminary data.</text>
</comment>
<dbReference type="EMBL" id="VFSU01000030">
    <property type="protein sequence ID" value="TPE59520.1"/>
    <property type="molecule type" value="Genomic_DNA"/>
</dbReference>
<dbReference type="GO" id="GO:0003677">
    <property type="term" value="F:DNA binding"/>
    <property type="evidence" value="ECO:0007669"/>
    <property type="project" value="UniProtKB-KW"/>
</dbReference>
<reference evidence="7 8" key="1">
    <citation type="submission" date="2019-06" db="EMBL/GenBank/DDBJ databases">
        <authorList>
            <person name="Lee I."/>
            <person name="Jang G.I."/>
            <person name="Hwang C.Y."/>
        </authorList>
    </citation>
    <scope>NUCLEOTIDE SEQUENCE [LARGE SCALE GENOMIC DNA]</scope>
    <source>
        <strain evidence="7 8">PAMC 28131</strain>
    </source>
</reference>
<sequence length="75" mass="8121">MPISLRLPADVEDRLSALAALTGRSKTFYATEAIVEHIDDLEDAHLSNEILARIRAGAETTVPLTDLLAEYGLAD</sequence>
<keyword evidence="8" id="KW-1185">Reference proteome</keyword>
<gene>
    <name evidence="7" type="ORF">FJQ54_13645</name>
</gene>
<accession>A0A501XG55</accession>
<dbReference type="Proteomes" id="UP000319897">
    <property type="component" value="Unassembled WGS sequence"/>
</dbReference>
<dbReference type="AlphaFoldDB" id="A0A501XG55"/>
<keyword evidence="4" id="KW-0963">Cytoplasm</keyword>
<evidence type="ECO:0000313" key="7">
    <source>
        <dbReference type="EMBL" id="TPE59520.1"/>
    </source>
</evidence>
<evidence type="ECO:0000256" key="3">
    <source>
        <dbReference type="ARBA" id="ARBA00020541"/>
    </source>
</evidence>
<dbReference type="SUPFAM" id="SSF47598">
    <property type="entry name" value="Ribbon-helix-helix"/>
    <property type="match status" value="1"/>
</dbReference>
<evidence type="ECO:0000256" key="5">
    <source>
        <dbReference type="ARBA" id="ARBA00022971"/>
    </source>
</evidence>
<dbReference type="GO" id="GO:0006355">
    <property type="term" value="P:regulation of DNA-templated transcription"/>
    <property type="evidence" value="ECO:0007669"/>
    <property type="project" value="InterPro"/>
</dbReference>